<proteinExistence type="predicted"/>
<reference evidence="2" key="1">
    <citation type="journal article" date="2023" name="Mol. Phylogenet. Evol.">
        <title>Genome-scale phylogeny and comparative genomics of the fungal order Sordariales.</title>
        <authorList>
            <person name="Hensen N."/>
            <person name="Bonometti L."/>
            <person name="Westerberg I."/>
            <person name="Brannstrom I.O."/>
            <person name="Guillou S."/>
            <person name="Cros-Aarteil S."/>
            <person name="Calhoun S."/>
            <person name="Haridas S."/>
            <person name="Kuo A."/>
            <person name="Mondo S."/>
            <person name="Pangilinan J."/>
            <person name="Riley R."/>
            <person name="LaButti K."/>
            <person name="Andreopoulos B."/>
            <person name="Lipzen A."/>
            <person name="Chen C."/>
            <person name="Yan M."/>
            <person name="Daum C."/>
            <person name="Ng V."/>
            <person name="Clum A."/>
            <person name="Steindorff A."/>
            <person name="Ohm R.A."/>
            <person name="Martin F."/>
            <person name="Silar P."/>
            <person name="Natvig D.O."/>
            <person name="Lalanne C."/>
            <person name="Gautier V."/>
            <person name="Ament-Velasquez S.L."/>
            <person name="Kruys A."/>
            <person name="Hutchinson M.I."/>
            <person name="Powell A.J."/>
            <person name="Barry K."/>
            <person name="Miller A.N."/>
            <person name="Grigoriev I.V."/>
            <person name="Debuchy R."/>
            <person name="Gladieux P."/>
            <person name="Hiltunen Thoren M."/>
            <person name="Johannesson H."/>
        </authorList>
    </citation>
    <scope>NUCLEOTIDE SEQUENCE</scope>
    <source>
        <strain evidence="2">FGSC 1904</strain>
    </source>
</reference>
<evidence type="ECO:0000313" key="3">
    <source>
        <dbReference type="Proteomes" id="UP001281003"/>
    </source>
</evidence>
<feature type="compositionally biased region" description="Basic residues" evidence="1">
    <location>
        <begin position="41"/>
        <end position="52"/>
    </location>
</feature>
<dbReference type="AlphaFoldDB" id="A0AAE0UE30"/>
<reference evidence="2" key="2">
    <citation type="submission" date="2023-07" db="EMBL/GenBank/DDBJ databases">
        <authorList>
            <consortium name="Lawrence Berkeley National Laboratory"/>
            <person name="Haridas S."/>
            <person name="Hensen N."/>
            <person name="Bonometti L."/>
            <person name="Westerberg I."/>
            <person name="Brannstrom I.O."/>
            <person name="Guillou S."/>
            <person name="Cros-Aarteil S."/>
            <person name="Calhoun S."/>
            <person name="Kuo A."/>
            <person name="Mondo S."/>
            <person name="Pangilinan J."/>
            <person name="Riley R."/>
            <person name="LaButti K."/>
            <person name="Andreopoulos B."/>
            <person name="Lipzen A."/>
            <person name="Chen C."/>
            <person name="Yanf M."/>
            <person name="Daum C."/>
            <person name="Ng V."/>
            <person name="Clum A."/>
            <person name="Steindorff A."/>
            <person name="Ohm R."/>
            <person name="Martin F."/>
            <person name="Silar P."/>
            <person name="Natvig D."/>
            <person name="Lalanne C."/>
            <person name="Gautier V."/>
            <person name="Ament-velasquez S.L."/>
            <person name="Kruys A."/>
            <person name="Hutchinson M.I."/>
            <person name="Powell A.J."/>
            <person name="Barry K."/>
            <person name="Miller A.N."/>
            <person name="Grigoriev I.V."/>
            <person name="Debuchy R."/>
            <person name="Gladieux P."/>
            <person name="Thoren M.H."/>
            <person name="Johannesson H."/>
        </authorList>
    </citation>
    <scope>NUCLEOTIDE SEQUENCE</scope>
    <source>
        <strain evidence="2">FGSC 1904</strain>
    </source>
</reference>
<evidence type="ECO:0000256" key="1">
    <source>
        <dbReference type="SAM" id="MobiDB-lite"/>
    </source>
</evidence>
<feature type="region of interest" description="Disordered" evidence="1">
    <location>
        <begin position="1"/>
        <end position="111"/>
    </location>
</feature>
<name>A0AAE0UE30_SORBR</name>
<sequence>MLYRDPINLDIMQQDQTGSQSQPNYSQQSDSPLAQSFSNHNSRRSSYARHRMMPYPPSYHRLLTPPEDYATISQSSTGTESQRSTTSSRRSMMSISSIPTLRRQDATVGQG</sequence>
<feature type="compositionally biased region" description="Polar residues" evidence="1">
    <location>
        <begin position="11"/>
        <end position="40"/>
    </location>
</feature>
<evidence type="ECO:0000313" key="2">
    <source>
        <dbReference type="EMBL" id="KAK3400688.1"/>
    </source>
</evidence>
<keyword evidence="3" id="KW-1185">Reference proteome</keyword>
<organism evidence="2 3">
    <name type="scientific">Sordaria brevicollis</name>
    <dbReference type="NCBI Taxonomy" id="83679"/>
    <lineage>
        <taxon>Eukaryota</taxon>
        <taxon>Fungi</taxon>
        <taxon>Dikarya</taxon>
        <taxon>Ascomycota</taxon>
        <taxon>Pezizomycotina</taxon>
        <taxon>Sordariomycetes</taxon>
        <taxon>Sordariomycetidae</taxon>
        <taxon>Sordariales</taxon>
        <taxon>Sordariaceae</taxon>
        <taxon>Sordaria</taxon>
    </lineage>
</organism>
<dbReference type="Proteomes" id="UP001281003">
    <property type="component" value="Unassembled WGS sequence"/>
</dbReference>
<feature type="compositionally biased region" description="Low complexity" evidence="1">
    <location>
        <begin position="73"/>
        <end position="98"/>
    </location>
</feature>
<dbReference type="EMBL" id="JAUTDP010000003">
    <property type="protein sequence ID" value="KAK3400688.1"/>
    <property type="molecule type" value="Genomic_DNA"/>
</dbReference>
<accession>A0AAE0UE30</accession>
<gene>
    <name evidence="2" type="ORF">B0T20DRAFT_151384</name>
</gene>
<comment type="caution">
    <text evidence="2">The sequence shown here is derived from an EMBL/GenBank/DDBJ whole genome shotgun (WGS) entry which is preliminary data.</text>
</comment>
<protein>
    <submittedName>
        <fullName evidence="2">Uncharacterized protein</fullName>
    </submittedName>
</protein>